<keyword evidence="3" id="KW-1185">Reference proteome</keyword>
<dbReference type="AlphaFoldDB" id="A0A8C6ZB84"/>
<sequence length="124" mass="13301">MNVNCAAGTGWSRNRDSSCSVENTTAPGHEPQENNVVLGGHSPSSGPRSEGCLDQEENITSPGQMKRENMKSQKELAQLSSGPCWIITKRGSLIALMGFQSQTFETRAITSASTLTSTQSNVRI</sequence>
<reference evidence="2" key="2">
    <citation type="submission" date="2025-09" db="UniProtKB">
        <authorList>
            <consortium name="Ensembl"/>
        </authorList>
    </citation>
    <scope>IDENTIFICATION</scope>
</reference>
<dbReference type="Ensembl" id="ENSNPET00000010916.1">
    <property type="protein sequence ID" value="ENSNPEP00000010639.1"/>
    <property type="gene ID" value="ENSNPEG00000008000.1"/>
</dbReference>
<evidence type="ECO:0000313" key="3">
    <source>
        <dbReference type="Proteomes" id="UP000694420"/>
    </source>
</evidence>
<gene>
    <name evidence="2" type="primary">KCTD20</name>
</gene>
<reference evidence="2" key="1">
    <citation type="submission" date="2025-08" db="UniProtKB">
        <authorList>
            <consortium name="Ensembl"/>
        </authorList>
    </citation>
    <scope>IDENTIFICATION</scope>
</reference>
<proteinExistence type="predicted"/>
<organism evidence="2 3">
    <name type="scientific">Nothoprocta perdicaria</name>
    <name type="common">Chilean tinamou</name>
    <name type="synonym">Crypturus perdicarius</name>
    <dbReference type="NCBI Taxonomy" id="30464"/>
    <lineage>
        <taxon>Eukaryota</taxon>
        <taxon>Metazoa</taxon>
        <taxon>Chordata</taxon>
        <taxon>Craniata</taxon>
        <taxon>Vertebrata</taxon>
        <taxon>Euteleostomi</taxon>
        <taxon>Archelosauria</taxon>
        <taxon>Archosauria</taxon>
        <taxon>Dinosauria</taxon>
        <taxon>Saurischia</taxon>
        <taxon>Theropoda</taxon>
        <taxon>Coelurosauria</taxon>
        <taxon>Aves</taxon>
        <taxon>Palaeognathae</taxon>
        <taxon>Tinamiformes</taxon>
        <taxon>Tinamidae</taxon>
        <taxon>Nothoprocta</taxon>
    </lineage>
</organism>
<dbReference type="Proteomes" id="UP000694420">
    <property type="component" value="Unplaced"/>
</dbReference>
<feature type="compositionally biased region" description="Basic and acidic residues" evidence="1">
    <location>
        <begin position="65"/>
        <end position="74"/>
    </location>
</feature>
<accession>A0A8C6ZB84</accession>
<name>A0A8C6ZB84_NOTPE</name>
<feature type="region of interest" description="Disordered" evidence="1">
    <location>
        <begin position="1"/>
        <end position="74"/>
    </location>
</feature>
<feature type="compositionally biased region" description="Polar residues" evidence="1">
    <location>
        <begin position="17"/>
        <end position="26"/>
    </location>
</feature>
<evidence type="ECO:0000256" key="1">
    <source>
        <dbReference type="SAM" id="MobiDB-lite"/>
    </source>
</evidence>
<protein>
    <submittedName>
        <fullName evidence="2">Potassium channel tetramerization domain containing 20</fullName>
    </submittedName>
</protein>
<evidence type="ECO:0000313" key="2">
    <source>
        <dbReference type="Ensembl" id="ENSNPEP00000010639.1"/>
    </source>
</evidence>